<feature type="transmembrane region" description="Helical" evidence="8">
    <location>
        <begin position="354"/>
        <end position="375"/>
    </location>
</feature>
<dbReference type="OrthoDB" id="340608at2759"/>
<keyword evidence="3 8" id="KW-0812">Transmembrane</keyword>
<feature type="transmembrane region" description="Helical" evidence="8">
    <location>
        <begin position="44"/>
        <end position="65"/>
    </location>
</feature>
<comment type="subcellular location">
    <subcellularLocation>
        <location evidence="1">Membrane</location>
        <topology evidence="1">Multi-pass membrane protein</topology>
    </subcellularLocation>
</comment>
<dbReference type="GeneID" id="59349649"/>
<dbReference type="Proteomes" id="UP000636479">
    <property type="component" value="Unassembled WGS sequence"/>
</dbReference>
<feature type="region of interest" description="Disordered" evidence="7">
    <location>
        <begin position="1"/>
        <end position="24"/>
    </location>
</feature>
<evidence type="ECO:0000256" key="4">
    <source>
        <dbReference type="ARBA" id="ARBA00022989"/>
    </source>
</evidence>
<sequence>MGLFNRKSSDDENKKEKGGWRRPANTAFKQQRLKAWQPILTPKTVLPTLFIVGILFAPIGGLLIWGSSLVSEMTFDYTDCERLTPSESNSTLSFSTMPSNRFNYNLRSADSKKSVAAPTYAFLDNTSNDTVTDLSAKKQCIIEFNVPATIEPSIFFYYKLTNFYQNHRRYVKSLNSDQLKGKHVTASSLESGDCKPLASRDGTAIYPCGLIANSMFNGVLPSPHPNNDAPSYPFHANGIAWPGEAKKYTEDPVKAGVYKSYDELVPPPNWVLRYGTTYNESNFPNLKTDERFQNWMRTAGLPTFTKLYGRNDKDKMTSGTYRIIIGLNFPVTPYKGTKSIVISTVSWIGGKNAFLGWAYVAAASLFVLLAIAGTARHLIKPRRLGDMSLLSWNR</sequence>
<evidence type="ECO:0000256" key="8">
    <source>
        <dbReference type="SAM" id="Phobius"/>
    </source>
</evidence>
<evidence type="ECO:0000256" key="2">
    <source>
        <dbReference type="ARBA" id="ARBA00009457"/>
    </source>
</evidence>
<comment type="caution">
    <text evidence="9">The sequence shown here is derived from an EMBL/GenBank/DDBJ whole genome shotgun (WGS) entry which is preliminary data.</text>
</comment>
<dbReference type="PANTHER" id="PTHR10926:SF0">
    <property type="entry name" value="CDC50, ISOFORM A"/>
    <property type="match status" value="1"/>
</dbReference>
<dbReference type="PIRSF" id="PIRSF015840">
    <property type="entry name" value="DUF284_TM_euk"/>
    <property type="match status" value="1"/>
</dbReference>
<dbReference type="RefSeq" id="XP_037216527.1">
    <property type="nucleotide sequence ID" value="XM_037367133.1"/>
</dbReference>
<dbReference type="GO" id="GO:0005783">
    <property type="term" value="C:endoplasmic reticulum"/>
    <property type="evidence" value="ECO:0007669"/>
    <property type="project" value="TreeGrafter"/>
</dbReference>
<dbReference type="Pfam" id="PF03381">
    <property type="entry name" value="CDC50"/>
    <property type="match status" value="1"/>
</dbReference>
<evidence type="ECO:0000256" key="5">
    <source>
        <dbReference type="ARBA" id="ARBA00023136"/>
    </source>
</evidence>
<dbReference type="InterPro" id="IPR005045">
    <property type="entry name" value="CDC50/LEM3_fam"/>
</dbReference>
<name>A0A8H6W0R5_9AGAR</name>
<gene>
    <name evidence="9" type="ORF">MIND_01055200</name>
</gene>
<dbReference type="AlphaFoldDB" id="A0A8H6W0R5"/>
<dbReference type="EMBL" id="JACAZF010000009">
    <property type="protein sequence ID" value="KAF7295164.1"/>
    <property type="molecule type" value="Genomic_DNA"/>
</dbReference>
<dbReference type="GO" id="GO:0005886">
    <property type="term" value="C:plasma membrane"/>
    <property type="evidence" value="ECO:0007669"/>
    <property type="project" value="TreeGrafter"/>
</dbReference>
<reference evidence="9" key="1">
    <citation type="submission" date="2020-05" db="EMBL/GenBank/DDBJ databases">
        <title>Mycena genomes resolve the evolution of fungal bioluminescence.</title>
        <authorList>
            <person name="Tsai I.J."/>
        </authorList>
    </citation>
    <scope>NUCLEOTIDE SEQUENCE</scope>
    <source>
        <strain evidence="9">171206Taipei</strain>
    </source>
</reference>
<keyword evidence="4 8" id="KW-1133">Transmembrane helix</keyword>
<dbReference type="PANTHER" id="PTHR10926">
    <property type="entry name" value="CELL CYCLE CONTROL PROTEIN 50"/>
    <property type="match status" value="1"/>
</dbReference>
<comment type="similarity">
    <text evidence="2 6">Belongs to the CDC50/LEM3 family.</text>
</comment>
<evidence type="ECO:0000313" key="10">
    <source>
        <dbReference type="Proteomes" id="UP000636479"/>
    </source>
</evidence>
<evidence type="ECO:0000256" key="1">
    <source>
        <dbReference type="ARBA" id="ARBA00004141"/>
    </source>
</evidence>
<protein>
    <submittedName>
        <fullName evidence="9">Transcription regulator</fullName>
    </submittedName>
</protein>
<evidence type="ECO:0000256" key="7">
    <source>
        <dbReference type="SAM" id="MobiDB-lite"/>
    </source>
</evidence>
<evidence type="ECO:0000256" key="3">
    <source>
        <dbReference type="ARBA" id="ARBA00022692"/>
    </source>
</evidence>
<keyword evidence="10" id="KW-1185">Reference proteome</keyword>
<dbReference type="GO" id="GO:0005794">
    <property type="term" value="C:Golgi apparatus"/>
    <property type="evidence" value="ECO:0007669"/>
    <property type="project" value="TreeGrafter"/>
</dbReference>
<proteinExistence type="inferred from homology"/>
<evidence type="ECO:0000313" key="9">
    <source>
        <dbReference type="EMBL" id="KAF7295164.1"/>
    </source>
</evidence>
<evidence type="ECO:0000256" key="6">
    <source>
        <dbReference type="PIRNR" id="PIRNR015840"/>
    </source>
</evidence>
<accession>A0A8H6W0R5</accession>
<feature type="compositionally biased region" description="Basic and acidic residues" evidence="7">
    <location>
        <begin position="7"/>
        <end position="19"/>
    </location>
</feature>
<dbReference type="GO" id="GO:0045332">
    <property type="term" value="P:phospholipid translocation"/>
    <property type="evidence" value="ECO:0007669"/>
    <property type="project" value="UniProtKB-UniRule"/>
</dbReference>
<organism evidence="9 10">
    <name type="scientific">Mycena indigotica</name>
    <dbReference type="NCBI Taxonomy" id="2126181"/>
    <lineage>
        <taxon>Eukaryota</taxon>
        <taxon>Fungi</taxon>
        <taxon>Dikarya</taxon>
        <taxon>Basidiomycota</taxon>
        <taxon>Agaricomycotina</taxon>
        <taxon>Agaricomycetes</taxon>
        <taxon>Agaricomycetidae</taxon>
        <taxon>Agaricales</taxon>
        <taxon>Marasmiineae</taxon>
        <taxon>Mycenaceae</taxon>
        <taxon>Mycena</taxon>
    </lineage>
</organism>
<keyword evidence="5 6" id="KW-0472">Membrane</keyword>